<evidence type="ECO:0000256" key="3">
    <source>
        <dbReference type="ARBA" id="ARBA00022679"/>
    </source>
</evidence>
<reference evidence="11 12" key="1">
    <citation type="submission" date="2023-05" db="EMBL/GenBank/DDBJ databases">
        <title>[ruminococcus] sp. nov., isolated from a pig farm feces dump.</title>
        <authorList>
            <person name="Chang Y.-H."/>
        </authorList>
    </citation>
    <scope>NUCLEOTIDE SEQUENCE [LARGE SCALE GENOMIC DNA]</scope>
    <source>
        <strain evidence="11 12">YH-rum2234</strain>
    </source>
</reference>
<evidence type="ECO:0000256" key="10">
    <source>
        <dbReference type="SAM" id="Phobius"/>
    </source>
</evidence>
<feature type="transmembrane region" description="Helical" evidence="10">
    <location>
        <begin position="80"/>
        <end position="101"/>
    </location>
</feature>
<dbReference type="GO" id="GO:0008654">
    <property type="term" value="P:phospholipid biosynthetic process"/>
    <property type="evidence" value="ECO:0007669"/>
    <property type="project" value="UniProtKB-KW"/>
</dbReference>
<feature type="transmembrane region" description="Helical" evidence="10">
    <location>
        <begin position="113"/>
        <end position="146"/>
    </location>
</feature>
<gene>
    <name evidence="11" type="ORF">QJ036_03185</name>
</gene>
<evidence type="ECO:0000313" key="12">
    <source>
        <dbReference type="Proteomes" id="UP001300383"/>
    </source>
</evidence>
<accession>A0AAP4EY54</accession>
<dbReference type="PANTHER" id="PTHR30309:SF0">
    <property type="entry name" value="GLYCEROL-3-PHOSPHATE ACYLTRANSFERASE-RELATED"/>
    <property type="match status" value="1"/>
</dbReference>
<dbReference type="GO" id="GO:0043772">
    <property type="term" value="F:acyl-phosphate glycerol-3-phosphate acyltransferase activity"/>
    <property type="evidence" value="ECO:0007669"/>
    <property type="project" value="InterPro"/>
</dbReference>
<keyword evidence="2" id="KW-0444">Lipid biosynthesis</keyword>
<evidence type="ECO:0000256" key="2">
    <source>
        <dbReference type="ARBA" id="ARBA00022516"/>
    </source>
</evidence>
<dbReference type="GO" id="GO:0005886">
    <property type="term" value="C:plasma membrane"/>
    <property type="evidence" value="ECO:0007669"/>
    <property type="project" value="InterPro"/>
</dbReference>
<dbReference type="Pfam" id="PF02660">
    <property type="entry name" value="G3P_acyltransf"/>
    <property type="match status" value="1"/>
</dbReference>
<keyword evidence="9" id="KW-1208">Phospholipid metabolism</keyword>
<dbReference type="Proteomes" id="UP001300383">
    <property type="component" value="Unassembled WGS sequence"/>
</dbReference>
<keyword evidence="7 10" id="KW-0472">Membrane</keyword>
<keyword evidence="4 10" id="KW-0812">Transmembrane</keyword>
<protein>
    <submittedName>
        <fullName evidence="11">Glycerol-3-phosphate acyltransferase</fullName>
        <ecNumber evidence="11">2.3.1.275</ecNumber>
    </submittedName>
</protein>
<keyword evidence="3 11" id="KW-0808">Transferase</keyword>
<dbReference type="PANTHER" id="PTHR30309">
    <property type="entry name" value="INNER MEMBRANE PROTEIN YGIH"/>
    <property type="match status" value="1"/>
</dbReference>
<feature type="transmembrane region" description="Helical" evidence="10">
    <location>
        <begin position="7"/>
        <end position="30"/>
    </location>
</feature>
<feature type="transmembrane region" description="Helical" evidence="10">
    <location>
        <begin position="50"/>
        <end position="68"/>
    </location>
</feature>
<dbReference type="AlphaFoldDB" id="A0AAP4EY54"/>
<dbReference type="SMART" id="SM01207">
    <property type="entry name" value="G3P_acyltransf"/>
    <property type="match status" value="1"/>
</dbReference>
<keyword evidence="12" id="KW-1185">Reference proteome</keyword>
<evidence type="ECO:0000256" key="6">
    <source>
        <dbReference type="ARBA" id="ARBA00023098"/>
    </source>
</evidence>
<dbReference type="EMBL" id="JASGBQ010000003">
    <property type="protein sequence ID" value="MDI9241481.1"/>
    <property type="molecule type" value="Genomic_DNA"/>
</dbReference>
<dbReference type="RefSeq" id="WP_283229991.1">
    <property type="nucleotide sequence ID" value="NZ_JASGBQ010000003.1"/>
</dbReference>
<dbReference type="InterPro" id="IPR003811">
    <property type="entry name" value="G3P_acylTferase_PlsY"/>
</dbReference>
<keyword evidence="1" id="KW-1003">Cell membrane</keyword>
<organism evidence="11 12">
    <name type="scientific">Fusibacillus kribbianus</name>
    <dbReference type="NCBI Taxonomy" id="3044208"/>
    <lineage>
        <taxon>Bacteria</taxon>
        <taxon>Bacillati</taxon>
        <taxon>Bacillota</taxon>
        <taxon>Clostridia</taxon>
        <taxon>Lachnospirales</taxon>
        <taxon>Lachnospiraceae</taxon>
        <taxon>Fusibacillus</taxon>
    </lineage>
</organism>
<evidence type="ECO:0000256" key="5">
    <source>
        <dbReference type="ARBA" id="ARBA00022989"/>
    </source>
</evidence>
<keyword evidence="11" id="KW-0012">Acyltransferase</keyword>
<dbReference type="EC" id="2.3.1.275" evidence="11"/>
<evidence type="ECO:0000256" key="4">
    <source>
        <dbReference type="ARBA" id="ARBA00022692"/>
    </source>
</evidence>
<evidence type="ECO:0000256" key="7">
    <source>
        <dbReference type="ARBA" id="ARBA00023136"/>
    </source>
</evidence>
<keyword evidence="5 10" id="KW-1133">Transmembrane helix</keyword>
<evidence type="ECO:0000256" key="1">
    <source>
        <dbReference type="ARBA" id="ARBA00022475"/>
    </source>
</evidence>
<keyword evidence="6" id="KW-0443">Lipid metabolism</keyword>
<sequence>MRNGEIAALLFMALGYGMGSVLFGHILPRYFKGMDIEAVSEDHNPGTSNVMKYAGIPMGILCLILDIGKGWLPVMWAGKVLAPVSLWFAGVMAAPVIGHAFPAWKSGHGGKAIAVSFGVLLGILPYSRSVWLLTSLYIFFSAAVVIRPNERRSVYAFLILGAVSAAALFFGRTPGICLGNVLISVVVVWKNWEGDPPVSGVCRCLCKKIKFYIGK</sequence>
<feature type="transmembrane region" description="Helical" evidence="10">
    <location>
        <begin position="153"/>
        <end position="171"/>
    </location>
</feature>
<name>A0AAP4EY54_9FIRM</name>
<proteinExistence type="predicted"/>
<comment type="caution">
    <text evidence="11">The sequence shown here is derived from an EMBL/GenBank/DDBJ whole genome shotgun (WGS) entry which is preliminary data.</text>
</comment>
<keyword evidence="8" id="KW-0594">Phospholipid biosynthesis</keyword>
<evidence type="ECO:0000313" key="11">
    <source>
        <dbReference type="EMBL" id="MDI9241481.1"/>
    </source>
</evidence>
<evidence type="ECO:0000256" key="9">
    <source>
        <dbReference type="ARBA" id="ARBA00023264"/>
    </source>
</evidence>
<evidence type="ECO:0000256" key="8">
    <source>
        <dbReference type="ARBA" id="ARBA00023209"/>
    </source>
</evidence>